<geneLocation type="plasmid" evidence="3 4">
    <name>unnamed2</name>
</geneLocation>
<dbReference type="InterPro" id="IPR045851">
    <property type="entry name" value="AMP-bd_C_sf"/>
</dbReference>
<dbReference type="GO" id="GO:0016878">
    <property type="term" value="F:acid-thiol ligase activity"/>
    <property type="evidence" value="ECO:0007669"/>
    <property type="project" value="UniProtKB-ARBA"/>
</dbReference>
<dbReference type="NCBIfam" id="NF005676">
    <property type="entry name" value="PRK07470.1"/>
    <property type="match status" value="1"/>
</dbReference>
<evidence type="ECO:0000313" key="4">
    <source>
        <dbReference type="Proteomes" id="UP000244915"/>
    </source>
</evidence>
<dbReference type="Gene3D" id="3.40.50.12780">
    <property type="entry name" value="N-terminal domain of ligase-like"/>
    <property type="match status" value="1"/>
</dbReference>
<dbReference type="PANTHER" id="PTHR43767">
    <property type="entry name" value="LONG-CHAIN-FATTY-ACID--COA LIGASE"/>
    <property type="match status" value="1"/>
</dbReference>
<dbReference type="Proteomes" id="UP000244915">
    <property type="component" value="Plasmid unnamed2"/>
</dbReference>
<dbReference type="Gene3D" id="3.30.300.30">
    <property type="match status" value="1"/>
</dbReference>
<dbReference type="InterPro" id="IPR042099">
    <property type="entry name" value="ANL_N_sf"/>
</dbReference>
<feature type="domain" description="AMP-dependent synthetase/ligase" evidence="1">
    <location>
        <begin position="24"/>
        <end position="386"/>
    </location>
</feature>
<dbReference type="SUPFAM" id="SSF56801">
    <property type="entry name" value="Acetyl-CoA synthetase-like"/>
    <property type="match status" value="1"/>
</dbReference>
<reference evidence="3 4" key="1">
    <citation type="submission" date="2017-06" db="EMBL/GenBank/DDBJ databases">
        <title>Yangia sp. YSBP01 complete genome sequence.</title>
        <authorList>
            <person name="Woo J.-H."/>
            <person name="Kim H.-S."/>
        </authorList>
    </citation>
    <scope>NUCLEOTIDE SEQUENCE [LARGE SCALE GENOMIC DNA]</scope>
    <source>
        <strain evidence="3 4">YSBP01</strain>
        <plasmid evidence="3 4">unnamed2</plasmid>
    </source>
</reference>
<dbReference type="RefSeq" id="WP_108970473.1">
    <property type="nucleotide sequence ID" value="NZ_CP022192.1"/>
</dbReference>
<evidence type="ECO:0000259" key="1">
    <source>
        <dbReference type="Pfam" id="PF00501"/>
    </source>
</evidence>
<dbReference type="InterPro" id="IPR050237">
    <property type="entry name" value="ATP-dep_AMP-bd_enzyme"/>
</dbReference>
<feature type="domain" description="AMP-binding enzyme C-terminal" evidence="2">
    <location>
        <begin position="436"/>
        <end position="510"/>
    </location>
</feature>
<protein>
    <submittedName>
        <fullName evidence="3">Acyl-CoA synthetase</fullName>
    </submittedName>
</protein>
<dbReference type="Pfam" id="PF13193">
    <property type="entry name" value="AMP-binding_C"/>
    <property type="match status" value="1"/>
</dbReference>
<dbReference type="PROSITE" id="PS00455">
    <property type="entry name" value="AMP_BINDING"/>
    <property type="match status" value="1"/>
</dbReference>
<dbReference type="EMBL" id="CP022192">
    <property type="protein sequence ID" value="AWI86372.1"/>
    <property type="molecule type" value="Genomic_DNA"/>
</dbReference>
<dbReference type="PANTHER" id="PTHR43767:SF1">
    <property type="entry name" value="NONRIBOSOMAL PEPTIDE SYNTHASE PES1 (EUROFUNG)-RELATED"/>
    <property type="match status" value="1"/>
</dbReference>
<dbReference type="AlphaFoldDB" id="A0A2U8HKR5"/>
<name>A0A2U8HKR5_9RHOB</name>
<proteinExistence type="predicted"/>
<evidence type="ECO:0000259" key="2">
    <source>
        <dbReference type="Pfam" id="PF13193"/>
    </source>
</evidence>
<organism evidence="3 4">
    <name type="scientific">Alloyangia pacifica</name>
    <dbReference type="NCBI Taxonomy" id="311180"/>
    <lineage>
        <taxon>Bacteria</taxon>
        <taxon>Pseudomonadati</taxon>
        <taxon>Pseudomonadota</taxon>
        <taxon>Alphaproteobacteria</taxon>
        <taxon>Rhodobacterales</taxon>
        <taxon>Roseobacteraceae</taxon>
        <taxon>Alloyangia</taxon>
    </lineage>
</organism>
<dbReference type="InterPro" id="IPR025110">
    <property type="entry name" value="AMP-bd_C"/>
</dbReference>
<dbReference type="Pfam" id="PF00501">
    <property type="entry name" value="AMP-binding"/>
    <property type="match status" value="1"/>
</dbReference>
<accession>A0A2U8HKR5</accession>
<dbReference type="KEGG" id="ypac:CEW88_21610"/>
<dbReference type="InterPro" id="IPR000873">
    <property type="entry name" value="AMP-dep_synth/lig_dom"/>
</dbReference>
<sequence>MTIDLSGGLPPVSTRVMNLANFLAESARRHPDEIGFVWGERTWTWAEMEARSAAFAAALQGRFGLQKGDRLLVQSANNNQMFEAMFACWRIGAVWVPANFRQSPEDIAFLAQSSQAKGMLCEAAFPEHAAACGDLGFVIGIGEGLGESYEALVAAHLGQRPPQVAVQRDDPCWFFFTSGTTGRPKAAVLTHGQMAFVVTNHLCDLMPGTGPEDASIVVAPLSHGAGIHQLAQVAHGVKTILPAGAKFDPDEIWGLVAKWKVTNLFTVPTIVKLLVEHPSVAEHDHASLRYMIYAGAPMYRADQIRALQVLGPKLVQYFGLGEVTGNITVLPPAHHSAEDGAMRIGSCGFARTGMQVQIQDAEGNEVAPGETGEIAVIGPAVFAGYFDNPEANAKSFRGGWFLTGDLGHMDAEGFVYLTGRASDMYISGGSNIYPREIEEKILLHPEISEVAVLGMPDPVWGEIGVAVCVARSAGLAPEALLDWLTPKIARYKLPRHVVFWEEMPKSAYGKITKKMIREALIARGDLPTAGAGAPERNPERSPAP</sequence>
<keyword evidence="3" id="KW-0614">Plasmid</keyword>
<gene>
    <name evidence="3" type="ORF">CEW88_21610</name>
</gene>
<dbReference type="OrthoDB" id="9803968at2"/>
<dbReference type="InterPro" id="IPR020845">
    <property type="entry name" value="AMP-binding_CS"/>
</dbReference>
<evidence type="ECO:0000313" key="3">
    <source>
        <dbReference type="EMBL" id="AWI86372.1"/>
    </source>
</evidence>